<keyword evidence="3" id="KW-1185">Reference proteome</keyword>
<evidence type="ECO:0000313" key="2">
    <source>
        <dbReference type="EMBL" id="KAL2621087.1"/>
    </source>
</evidence>
<evidence type="ECO:0000313" key="3">
    <source>
        <dbReference type="Proteomes" id="UP001605036"/>
    </source>
</evidence>
<gene>
    <name evidence="2" type="ORF">R1flu_001292</name>
</gene>
<reference evidence="2 3" key="1">
    <citation type="submission" date="2024-09" db="EMBL/GenBank/DDBJ databases">
        <title>Chromosome-scale assembly of Riccia fluitans.</title>
        <authorList>
            <person name="Paukszto L."/>
            <person name="Sawicki J."/>
            <person name="Karawczyk K."/>
            <person name="Piernik-Szablinska J."/>
            <person name="Szczecinska M."/>
            <person name="Mazdziarz M."/>
        </authorList>
    </citation>
    <scope>NUCLEOTIDE SEQUENCE [LARGE SCALE GENOMIC DNA]</scope>
    <source>
        <strain evidence="2">Rf_01</strain>
        <tissue evidence="2">Aerial parts of the thallus</tissue>
    </source>
</reference>
<feature type="region of interest" description="Disordered" evidence="1">
    <location>
        <begin position="157"/>
        <end position="185"/>
    </location>
</feature>
<organism evidence="2 3">
    <name type="scientific">Riccia fluitans</name>
    <dbReference type="NCBI Taxonomy" id="41844"/>
    <lineage>
        <taxon>Eukaryota</taxon>
        <taxon>Viridiplantae</taxon>
        <taxon>Streptophyta</taxon>
        <taxon>Embryophyta</taxon>
        <taxon>Marchantiophyta</taxon>
        <taxon>Marchantiopsida</taxon>
        <taxon>Marchantiidae</taxon>
        <taxon>Marchantiales</taxon>
        <taxon>Ricciaceae</taxon>
        <taxon>Riccia</taxon>
    </lineage>
</organism>
<sequence>MACRLKSMKELAREAMKRKCQEQQEMEKTRQIKQQIFCKEAKEANHTLNEDGQEATKGNQMKAAKKSRWVPEKSFDVSLTIGIPGENVDEKVFDLLVNWLRAERIWRACTTPDAVEVADVETIFFGVETPMRYFETQEGKTTAQDEDANVHEDGELLGQDRQSRPGDEDGELPGQDHQSGPADDEEASTILVIELDKGLDTRANLDRLREALLEAGFAVGMKTTVKEENPMDHIPEYFRLWD</sequence>
<dbReference type="EMBL" id="JBHFFA010000006">
    <property type="protein sequence ID" value="KAL2621087.1"/>
    <property type="molecule type" value="Genomic_DNA"/>
</dbReference>
<name>A0ABD1Y2W3_9MARC</name>
<comment type="caution">
    <text evidence="2">The sequence shown here is derived from an EMBL/GenBank/DDBJ whole genome shotgun (WGS) entry which is preliminary data.</text>
</comment>
<dbReference type="AlphaFoldDB" id="A0ABD1Y2W3"/>
<proteinExistence type="predicted"/>
<accession>A0ABD1Y2W3</accession>
<protein>
    <submittedName>
        <fullName evidence="2">Uncharacterized protein</fullName>
    </submittedName>
</protein>
<dbReference type="Proteomes" id="UP001605036">
    <property type="component" value="Unassembled WGS sequence"/>
</dbReference>
<evidence type="ECO:0000256" key="1">
    <source>
        <dbReference type="SAM" id="MobiDB-lite"/>
    </source>
</evidence>